<keyword evidence="3" id="KW-1185">Reference proteome</keyword>
<protein>
    <submittedName>
        <fullName evidence="2">Uncharacterized protein</fullName>
    </submittedName>
</protein>
<evidence type="ECO:0000313" key="3">
    <source>
        <dbReference type="Proteomes" id="UP000295192"/>
    </source>
</evidence>
<comment type="caution">
    <text evidence="2">The sequence shown here is derived from an EMBL/GenBank/DDBJ whole genome shotgun (WGS) entry which is preliminary data.</text>
</comment>
<dbReference type="AlphaFoldDB" id="A0A484AQZ5"/>
<feature type="compositionally biased region" description="Basic and acidic residues" evidence="1">
    <location>
        <begin position="32"/>
        <end position="49"/>
    </location>
</feature>
<reference evidence="2 3" key="1">
    <citation type="journal article" date="2019" name="J. Hered.">
        <title>An Improved Genome Assembly for Drosophila navojoa, the Basal Species in the mojavensis Cluster.</title>
        <authorList>
            <person name="Vanderlinde T."/>
            <person name="Dupim E.G."/>
            <person name="Nazario-Yepiz N.O."/>
            <person name="Carvalho A.B."/>
        </authorList>
    </citation>
    <scope>NUCLEOTIDE SEQUENCE [LARGE SCALE GENOMIC DNA]</scope>
    <source>
        <strain evidence="2">Navoj_Jal97</strain>
        <tissue evidence="2">Whole organism</tissue>
    </source>
</reference>
<proteinExistence type="predicted"/>
<feature type="non-terminal residue" evidence="2">
    <location>
        <position position="49"/>
    </location>
</feature>
<evidence type="ECO:0000313" key="2">
    <source>
        <dbReference type="EMBL" id="TDG38522.1"/>
    </source>
</evidence>
<dbReference type="Proteomes" id="UP000295192">
    <property type="component" value="Unassembled WGS sequence"/>
</dbReference>
<name>A0A484AQZ5_DRONA</name>
<accession>A0A484AQZ5</accession>
<feature type="region of interest" description="Disordered" evidence="1">
    <location>
        <begin position="29"/>
        <end position="49"/>
    </location>
</feature>
<gene>
    <name evidence="2" type="ORF">AWZ03_015056</name>
</gene>
<evidence type="ECO:0000256" key="1">
    <source>
        <dbReference type="SAM" id="MobiDB-lite"/>
    </source>
</evidence>
<dbReference type="EMBL" id="LSRL02003099">
    <property type="protein sequence ID" value="TDG38522.1"/>
    <property type="molecule type" value="Genomic_DNA"/>
</dbReference>
<sequence>MPRRAELEALSSEGLALIAENLIESLFFEPTQRSDHGQKTKPDMNNDVA</sequence>
<organism evidence="2 3">
    <name type="scientific">Drosophila navojoa</name>
    <name type="common">Fruit fly</name>
    <dbReference type="NCBI Taxonomy" id="7232"/>
    <lineage>
        <taxon>Eukaryota</taxon>
        <taxon>Metazoa</taxon>
        <taxon>Ecdysozoa</taxon>
        <taxon>Arthropoda</taxon>
        <taxon>Hexapoda</taxon>
        <taxon>Insecta</taxon>
        <taxon>Pterygota</taxon>
        <taxon>Neoptera</taxon>
        <taxon>Endopterygota</taxon>
        <taxon>Diptera</taxon>
        <taxon>Brachycera</taxon>
        <taxon>Muscomorpha</taxon>
        <taxon>Ephydroidea</taxon>
        <taxon>Drosophilidae</taxon>
        <taxon>Drosophila</taxon>
    </lineage>
</organism>